<name>A0AAE0IUB5_9PEZI</name>
<keyword evidence="2" id="KW-1185">Reference proteome</keyword>
<accession>A0AAE0IUB5</accession>
<sequence length="208" mass="23387">MTTIGCITNDWVREKSGIFPVSDDNKATLKVHKGANIVTPYATVSHMITVAEESKREPQRLIYRGRNQEVDFGFAKEDQEHGYQRWVSPTQNHDNLQFGTIPEAEMTDAMVAILQVGPRPPELVGNDDCSWSKCNNYLDPNDLVRCEPAALHLIPFGFPGLHLLIFKSAGIGYSSLGLLLHIDRDLVNSILKAEIVLRRLRKFCTINL</sequence>
<reference evidence="1" key="2">
    <citation type="submission" date="2023-06" db="EMBL/GenBank/DDBJ databases">
        <authorList>
            <consortium name="Lawrence Berkeley National Laboratory"/>
            <person name="Haridas S."/>
            <person name="Hensen N."/>
            <person name="Bonometti L."/>
            <person name="Westerberg I."/>
            <person name="Brannstrom I.O."/>
            <person name="Guillou S."/>
            <person name="Cros-Aarteil S."/>
            <person name="Calhoun S."/>
            <person name="Kuo A."/>
            <person name="Mondo S."/>
            <person name="Pangilinan J."/>
            <person name="Riley R."/>
            <person name="Labutti K."/>
            <person name="Andreopoulos B."/>
            <person name="Lipzen A."/>
            <person name="Chen C."/>
            <person name="Yanf M."/>
            <person name="Daum C."/>
            <person name="Ng V."/>
            <person name="Clum A."/>
            <person name="Steindorff A."/>
            <person name="Ohm R."/>
            <person name="Martin F."/>
            <person name="Silar P."/>
            <person name="Natvig D."/>
            <person name="Lalanne C."/>
            <person name="Gautier V."/>
            <person name="Ament-Velasquez S.L."/>
            <person name="Kruys A."/>
            <person name="Hutchinson M.I."/>
            <person name="Powell A.J."/>
            <person name="Barry K."/>
            <person name="Miller A.N."/>
            <person name="Grigoriev I.V."/>
            <person name="Debuchy R."/>
            <person name="Gladieux P."/>
            <person name="Thoren M.H."/>
            <person name="Johannesson H."/>
        </authorList>
    </citation>
    <scope>NUCLEOTIDE SEQUENCE</scope>
    <source>
        <strain evidence="1">CBS 118394</strain>
    </source>
</reference>
<evidence type="ECO:0000313" key="1">
    <source>
        <dbReference type="EMBL" id="KAK3331393.1"/>
    </source>
</evidence>
<dbReference type="AlphaFoldDB" id="A0AAE0IUB5"/>
<organism evidence="1 2">
    <name type="scientific">Apodospora peruviana</name>
    <dbReference type="NCBI Taxonomy" id="516989"/>
    <lineage>
        <taxon>Eukaryota</taxon>
        <taxon>Fungi</taxon>
        <taxon>Dikarya</taxon>
        <taxon>Ascomycota</taxon>
        <taxon>Pezizomycotina</taxon>
        <taxon>Sordariomycetes</taxon>
        <taxon>Sordariomycetidae</taxon>
        <taxon>Sordariales</taxon>
        <taxon>Lasiosphaeriaceae</taxon>
        <taxon>Apodospora</taxon>
    </lineage>
</organism>
<reference evidence="1" key="1">
    <citation type="journal article" date="2023" name="Mol. Phylogenet. Evol.">
        <title>Genome-scale phylogeny and comparative genomics of the fungal order Sordariales.</title>
        <authorList>
            <person name="Hensen N."/>
            <person name="Bonometti L."/>
            <person name="Westerberg I."/>
            <person name="Brannstrom I.O."/>
            <person name="Guillou S."/>
            <person name="Cros-Aarteil S."/>
            <person name="Calhoun S."/>
            <person name="Haridas S."/>
            <person name="Kuo A."/>
            <person name="Mondo S."/>
            <person name="Pangilinan J."/>
            <person name="Riley R."/>
            <person name="LaButti K."/>
            <person name="Andreopoulos B."/>
            <person name="Lipzen A."/>
            <person name="Chen C."/>
            <person name="Yan M."/>
            <person name="Daum C."/>
            <person name="Ng V."/>
            <person name="Clum A."/>
            <person name="Steindorff A."/>
            <person name="Ohm R.A."/>
            <person name="Martin F."/>
            <person name="Silar P."/>
            <person name="Natvig D.O."/>
            <person name="Lalanne C."/>
            <person name="Gautier V."/>
            <person name="Ament-Velasquez S.L."/>
            <person name="Kruys A."/>
            <person name="Hutchinson M.I."/>
            <person name="Powell A.J."/>
            <person name="Barry K."/>
            <person name="Miller A.N."/>
            <person name="Grigoriev I.V."/>
            <person name="Debuchy R."/>
            <person name="Gladieux P."/>
            <person name="Hiltunen Thoren M."/>
            <person name="Johannesson H."/>
        </authorList>
    </citation>
    <scope>NUCLEOTIDE SEQUENCE</scope>
    <source>
        <strain evidence="1">CBS 118394</strain>
    </source>
</reference>
<gene>
    <name evidence="1" type="ORF">B0H66DRAFT_528727</name>
</gene>
<dbReference type="EMBL" id="JAUEDM010000001">
    <property type="protein sequence ID" value="KAK3331393.1"/>
    <property type="molecule type" value="Genomic_DNA"/>
</dbReference>
<protein>
    <submittedName>
        <fullName evidence="1">Uncharacterized protein</fullName>
    </submittedName>
</protein>
<evidence type="ECO:0000313" key="2">
    <source>
        <dbReference type="Proteomes" id="UP001283341"/>
    </source>
</evidence>
<dbReference type="Proteomes" id="UP001283341">
    <property type="component" value="Unassembled WGS sequence"/>
</dbReference>
<comment type="caution">
    <text evidence="1">The sequence shown here is derived from an EMBL/GenBank/DDBJ whole genome shotgun (WGS) entry which is preliminary data.</text>
</comment>
<proteinExistence type="predicted"/>